<evidence type="ECO:0000313" key="1">
    <source>
        <dbReference type="EMBL" id="SDC78315.1"/>
    </source>
</evidence>
<dbReference type="Proteomes" id="UP000199452">
    <property type="component" value="Unassembled WGS sequence"/>
</dbReference>
<sequence length="36" mass="4285">MDITELLKSKEGKKIKLTVVRNEEKITVKFRLRKLV</sequence>
<accession>A0A1G6PG32</accession>
<dbReference type="AlphaFoldDB" id="A0A1G6PG32"/>
<proteinExistence type="predicted"/>
<organism evidence="1 2">
    <name type="scientific">Williamwhitmania taraxaci</name>
    <dbReference type="NCBI Taxonomy" id="1640674"/>
    <lineage>
        <taxon>Bacteria</taxon>
        <taxon>Pseudomonadati</taxon>
        <taxon>Bacteroidota</taxon>
        <taxon>Bacteroidia</taxon>
        <taxon>Bacteroidales</taxon>
        <taxon>Williamwhitmaniaceae</taxon>
        <taxon>Williamwhitmania</taxon>
    </lineage>
</organism>
<gene>
    <name evidence="1" type="ORF">SAMN05216323_10518</name>
</gene>
<dbReference type="STRING" id="1640674.SAMN05216323_10518"/>
<name>A0A1G6PG32_9BACT</name>
<evidence type="ECO:0000313" key="2">
    <source>
        <dbReference type="Proteomes" id="UP000199452"/>
    </source>
</evidence>
<keyword evidence="2" id="KW-1185">Reference proteome</keyword>
<reference evidence="1 2" key="1">
    <citation type="submission" date="2016-09" db="EMBL/GenBank/DDBJ databases">
        <authorList>
            <person name="Capua I."/>
            <person name="De Benedictis P."/>
            <person name="Joannis T."/>
            <person name="Lombin L.H."/>
            <person name="Cattoli G."/>
        </authorList>
    </citation>
    <scope>NUCLEOTIDE SEQUENCE [LARGE SCALE GENOMIC DNA]</scope>
    <source>
        <strain evidence="1 2">A7P-90m</strain>
    </source>
</reference>
<protein>
    <submittedName>
        <fullName evidence="1">Uncharacterized protein</fullName>
    </submittedName>
</protein>
<dbReference type="EMBL" id="FMYP01000051">
    <property type="protein sequence ID" value="SDC78315.1"/>
    <property type="molecule type" value="Genomic_DNA"/>
</dbReference>